<dbReference type="RefSeq" id="YP_010051715.1">
    <property type="nucleotide sequence ID" value="NC_054446.1"/>
</dbReference>
<feature type="compositionally biased region" description="Basic and acidic residues" evidence="1">
    <location>
        <begin position="229"/>
        <end position="242"/>
    </location>
</feature>
<dbReference type="Proteomes" id="UP000325760">
    <property type="component" value="Segment"/>
</dbReference>
<keyword evidence="3" id="KW-1185">Reference proteome</keyword>
<organism evidence="2 3">
    <name type="scientific">Mycobacterium phage Lemuria</name>
    <dbReference type="NCBI Taxonomy" id="2599868"/>
    <lineage>
        <taxon>Viruses</taxon>
        <taxon>Duplodnaviria</taxon>
        <taxon>Heunggongvirae</taxon>
        <taxon>Uroviricota</taxon>
        <taxon>Caudoviricetes</taxon>
        <taxon>Gclasvirinae</taxon>
        <taxon>Jolieduovirus</taxon>
        <taxon>Jolieduovirus lemuria</taxon>
    </lineage>
</organism>
<evidence type="ECO:0000313" key="2">
    <source>
        <dbReference type="EMBL" id="QFG10125.1"/>
    </source>
</evidence>
<feature type="compositionally biased region" description="Low complexity" evidence="1">
    <location>
        <begin position="330"/>
        <end position="353"/>
    </location>
</feature>
<accession>A0A5J6THG0</accession>
<feature type="compositionally biased region" description="Acidic residues" evidence="1">
    <location>
        <begin position="253"/>
        <end position="263"/>
    </location>
</feature>
<proteinExistence type="predicted"/>
<evidence type="ECO:0000313" key="3">
    <source>
        <dbReference type="Proteomes" id="UP000325760"/>
    </source>
</evidence>
<dbReference type="KEGG" id="vg:63926207"/>
<feature type="region of interest" description="Disordered" evidence="1">
    <location>
        <begin position="223"/>
        <end position="386"/>
    </location>
</feature>
<sequence length="482" mass="51515">MTSNELAEAVADPRDAGTLEVFPPANAAPSTMAVAMLHEHARLYNTAWKLAGQLVQTTMVPKRFFRKQGDATAAILYGAELGLNPIQSLQRVVPIHGMPSLEARTMVGLLKARRYKVRTTAQSDESVTVEGEAPDGEKYASTWTIGRAKLAGYVPTPVVENPSPDVKEHWVTTSKTWDGKTTVSIVGNMKYITDPQTMLKAKAQAEVCRELAPDVLMGISYTSEELESEDQRQFDERDDNRGESAGATRPVSEDEILAEEVSLDDGPIPTPDEPTSAEDPENTTGNPRPAADQPAPETPAGDVSEDQGDGAPEPEPSPAEQTEPEPVDLAAEGKAAAERAAAAIAEEAAVKQAATDREAKATSAKVSKARSTAPAADPERPKSRMRKALEKRLFPLLGEAGLADEKNRDGRIALYRAVLDDDSIESTDDLDDPAIGKVADVLYAWSQQNVLDEEVAAILTDAARAESDADAPAPAPTSEGTE</sequence>
<dbReference type="EMBL" id="MN234185">
    <property type="protein sequence ID" value="QFG10125.1"/>
    <property type="molecule type" value="Genomic_DNA"/>
</dbReference>
<feature type="compositionally biased region" description="Basic and acidic residues" evidence="1">
    <location>
        <begin position="377"/>
        <end position="386"/>
    </location>
</feature>
<gene>
    <name evidence="2" type="primary">45</name>
    <name evidence="2" type="ORF">PBI_LEMURIA_45</name>
</gene>
<feature type="region of interest" description="Disordered" evidence="1">
    <location>
        <begin position="463"/>
        <end position="482"/>
    </location>
</feature>
<reference evidence="2 3" key="1">
    <citation type="submission" date="2019-07" db="EMBL/GenBank/DDBJ databases">
        <authorList>
            <person name="Divens A.M."/>
            <person name="Garlena R.A."/>
            <person name="Russell D.A."/>
            <person name="Pope W.H."/>
            <person name="Jacobs-Sera D."/>
            <person name="Hatfull G.F."/>
        </authorList>
    </citation>
    <scope>NUCLEOTIDE SEQUENCE [LARGE SCALE GENOMIC DNA]</scope>
</reference>
<name>A0A5J6THG0_9CAUD</name>
<evidence type="ECO:0000256" key="1">
    <source>
        <dbReference type="SAM" id="MobiDB-lite"/>
    </source>
</evidence>
<protein>
    <submittedName>
        <fullName evidence="2">RecT-like ssDNA binding protein</fullName>
    </submittedName>
</protein>
<dbReference type="GeneID" id="63926207"/>